<keyword evidence="4 6" id="KW-1133">Transmembrane helix</keyword>
<dbReference type="Pfam" id="PF02104">
    <property type="entry name" value="SURF1"/>
    <property type="match status" value="1"/>
</dbReference>
<dbReference type="AlphaFoldDB" id="A0A1X0D8S8"/>
<dbReference type="GO" id="GO:0005886">
    <property type="term" value="C:plasma membrane"/>
    <property type="evidence" value="ECO:0007669"/>
    <property type="project" value="UniProtKB-SubCell"/>
</dbReference>
<comment type="similarity">
    <text evidence="2 6">Belongs to the SURF1 family.</text>
</comment>
<evidence type="ECO:0000256" key="1">
    <source>
        <dbReference type="ARBA" id="ARBA00004370"/>
    </source>
</evidence>
<organism evidence="8 9">
    <name type="scientific">Mycolicibacterium insubricum</name>
    <dbReference type="NCBI Taxonomy" id="444597"/>
    <lineage>
        <taxon>Bacteria</taxon>
        <taxon>Bacillati</taxon>
        <taxon>Actinomycetota</taxon>
        <taxon>Actinomycetes</taxon>
        <taxon>Mycobacteriales</taxon>
        <taxon>Mycobacteriaceae</taxon>
        <taxon>Mycolicibacterium</taxon>
    </lineage>
</organism>
<feature type="transmembrane region" description="Helical" evidence="6">
    <location>
        <begin position="12"/>
        <end position="33"/>
    </location>
</feature>
<keyword evidence="5 6" id="KW-0472">Membrane</keyword>
<keyword evidence="9" id="KW-1185">Reference proteome</keyword>
<evidence type="ECO:0000256" key="6">
    <source>
        <dbReference type="RuleBase" id="RU363076"/>
    </source>
</evidence>
<feature type="region of interest" description="Disordered" evidence="7">
    <location>
        <begin position="247"/>
        <end position="289"/>
    </location>
</feature>
<feature type="compositionally biased region" description="Basic and acidic residues" evidence="7">
    <location>
        <begin position="280"/>
        <end position="289"/>
    </location>
</feature>
<evidence type="ECO:0000313" key="9">
    <source>
        <dbReference type="Proteomes" id="UP000192801"/>
    </source>
</evidence>
<sequence>MKRLAFLLRPSWLALAAVVALFAYLCFTVLAPWQLGKNARVSKENDQISASMTADPVPVATLLPHQDSTATDHEWSRVTATGHYLPGKQALARLRMVQGATVFEVVAPFAVDGGPTVLVDRGWVAPQAGSRPPEIDAPPSGTVTLAARLRDGETAPPDKAPFVADGAQQVYAIDPGQLSSLLGVPLAGSYLQLAADQPGGLGVLELPHLDSGPFLSYGIQWIAFGIVAPLGLGYFAWSEIQARRRERAAAEALSAGEPAGEDTPEPQAQPAPRAPSVEQKLTDRYGRRR</sequence>
<keyword evidence="3 6" id="KW-0812">Transmembrane</keyword>
<dbReference type="OrthoDB" id="9807214at2"/>
<evidence type="ECO:0000256" key="2">
    <source>
        <dbReference type="ARBA" id="ARBA00007165"/>
    </source>
</evidence>
<evidence type="ECO:0000256" key="5">
    <source>
        <dbReference type="ARBA" id="ARBA00023136"/>
    </source>
</evidence>
<dbReference type="CDD" id="cd06662">
    <property type="entry name" value="SURF1"/>
    <property type="match status" value="1"/>
</dbReference>
<dbReference type="PROSITE" id="PS50895">
    <property type="entry name" value="SURF1"/>
    <property type="match status" value="1"/>
</dbReference>
<evidence type="ECO:0000256" key="7">
    <source>
        <dbReference type="SAM" id="MobiDB-lite"/>
    </source>
</evidence>
<dbReference type="PANTHER" id="PTHR23427">
    <property type="entry name" value="SURFEIT LOCUS PROTEIN"/>
    <property type="match status" value="1"/>
</dbReference>
<name>A0A1X0D8S8_9MYCO</name>
<dbReference type="RefSeq" id="WP_083031899.1">
    <property type="nucleotide sequence ID" value="NZ_AP022618.1"/>
</dbReference>
<dbReference type="Proteomes" id="UP000192801">
    <property type="component" value="Unassembled WGS sequence"/>
</dbReference>
<protein>
    <recommendedName>
        <fullName evidence="6">SURF1-like protein</fullName>
    </recommendedName>
</protein>
<gene>
    <name evidence="8" type="ORF">BST26_14570</name>
</gene>
<comment type="subcellular location">
    <subcellularLocation>
        <location evidence="6">Cell membrane</location>
        <topology evidence="6">Multi-pass membrane protein</topology>
    </subcellularLocation>
    <subcellularLocation>
        <location evidence="1">Membrane</location>
    </subcellularLocation>
</comment>
<feature type="transmembrane region" description="Helical" evidence="6">
    <location>
        <begin position="214"/>
        <end position="237"/>
    </location>
</feature>
<accession>A0A1X0D8S8</accession>
<reference evidence="8 9" key="1">
    <citation type="submission" date="2016-12" db="EMBL/GenBank/DDBJ databases">
        <title>The new phylogeny of genus Mycobacterium.</title>
        <authorList>
            <person name="Tortoli E."/>
            <person name="Trovato A."/>
            <person name="Cirillo D.M."/>
        </authorList>
    </citation>
    <scope>NUCLEOTIDE SEQUENCE [LARGE SCALE GENOMIC DNA]</scope>
    <source>
        <strain evidence="8 9">DSM 45130</strain>
    </source>
</reference>
<evidence type="ECO:0000256" key="4">
    <source>
        <dbReference type="ARBA" id="ARBA00022989"/>
    </source>
</evidence>
<keyword evidence="6" id="KW-1003">Cell membrane</keyword>
<dbReference type="InterPro" id="IPR002994">
    <property type="entry name" value="Surf1/Shy1"/>
</dbReference>
<proteinExistence type="inferred from homology"/>
<evidence type="ECO:0000313" key="8">
    <source>
        <dbReference type="EMBL" id="ORA68140.1"/>
    </source>
</evidence>
<evidence type="ECO:0000256" key="3">
    <source>
        <dbReference type="ARBA" id="ARBA00022692"/>
    </source>
</evidence>
<dbReference type="PANTHER" id="PTHR23427:SF2">
    <property type="entry name" value="SURFEIT LOCUS PROTEIN 1"/>
    <property type="match status" value="1"/>
</dbReference>
<dbReference type="STRING" id="444597.BST26_14570"/>
<dbReference type="InterPro" id="IPR045214">
    <property type="entry name" value="Surf1/Surf4"/>
</dbReference>
<comment type="caution">
    <text evidence="8">The sequence shown here is derived from an EMBL/GenBank/DDBJ whole genome shotgun (WGS) entry which is preliminary data.</text>
</comment>
<dbReference type="EMBL" id="MVHS01000037">
    <property type="protein sequence ID" value="ORA68140.1"/>
    <property type="molecule type" value="Genomic_DNA"/>
</dbReference>